<sequence length="86" mass="9829">MSFFFFIFINSGISYLHFDCYSLSRFPSKHPPNPSPSPEGTGCAEFDPIFVSKWVSLTLLLTLSVVPIPGQRTKNKDIWFRKTRAN</sequence>
<evidence type="ECO:0000313" key="2">
    <source>
        <dbReference type="Proteomes" id="UP000234681"/>
    </source>
</evidence>
<name>A6HWA2_RAT</name>
<organism evidence="1 2">
    <name type="scientific">Rattus norvegicus</name>
    <name type="common">Rat</name>
    <dbReference type="NCBI Taxonomy" id="10116"/>
    <lineage>
        <taxon>Eukaryota</taxon>
        <taxon>Metazoa</taxon>
        <taxon>Chordata</taxon>
        <taxon>Craniata</taxon>
        <taxon>Vertebrata</taxon>
        <taxon>Euteleostomi</taxon>
        <taxon>Mammalia</taxon>
        <taxon>Eutheria</taxon>
        <taxon>Euarchontoglires</taxon>
        <taxon>Glires</taxon>
        <taxon>Rodentia</taxon>
        <taxon>Myomorpha</taxon>
        <taxon>Muroidea</taxon>
        <taxon>Muridae</taxon>
        <taxon>Murinae</taxon>
        <taxon>Rattus</taxon>
    </lineage>
</organism>
<protein>
    <submittedName>
        <fullName evidence="1">RCG29080</fullName>
    </submittedName>
</protein>
<dbReference type="Proteomes" id="UP000234681">
    <property type="component" value="Chromosome 2"/>
</dbReference>
<dbReference type="AlphaFoldDB" id="A6HWA2"/>
<reference evidence="2" key="1">
    <citation type="submission" date="2005-09" db="EMBL/GenBank/DDBJ databases">
        <authorList>
            <person name="Mural R.J."/>
            <person name="Li P.W."/>
            <person name="Adams M.D."/>
            <person name="Amanatides P.G."/>
            <person name="Baden-Tillson H."/>
            <person name="Barnstead M."/>
            <person name="Chin S.H."/>
            <person name="Dew I."/>
            <person name="Evans C.A."/>
            <person name="Ferriera S."/>
            <person name="Flanigan M."/>
            <person name="Fosler C."/>
            <person name="Glodek A."/>
            <person name="Gu Z."/>
            <person name="Holt R.A."/>
            <person name="Jennings D."/>
            <person name="Kraft C.L."/>
            <person name="Lu F."/>
            <person name="Nguyen T."/>
            <person name="Nusskern D.R."/>
            <person name="Pfannkoch C.M."/>
            <person name="Sitter C."/>
            <person name="Sutton G.G."/>
            <person name="Venter J.C."/>
            <person name="Wang Z."/>
            <person name="Woodage T."/>
            <person name="Zheng X.H."/>
            <person name="Zhong F."/>
        </authorList>
    </citation>
    <scope>NUCLEOTIDE SEQUENCE [LARGE SCALE GENOMIC DNA]</scope>
    <source>
        <strain>BN</strain>
        <strain evidence="2">Sprague-Dawley</strain>
    </source>
</reference>
<accession>A6HWA2</accession>
<evidence type="ECO:0000313" key="1">
    <source>
        <dbReference type="EMBL" id="EDL82388.1"/>
    </source>
</evidence>
<gene>
    <name evidence="1" type="ORF">rCG_29080</name>
</gene>
<dbReference type="EMBL" id="CH473952">
    <property type="protein sequence ID" value="EDL82388.1"/>
    <property type="molecule type" value="Genomic_DNA"/>
</dbReference>
<proteinExistence type="predicted"/>